<gene>
    <name evidence="1" type="ORF">ebA47</name>
</gene>
<dbReference type="Proteomes" id="UP000006552">
    <property type="component" value="Chromosome"/>
</dbReference>
<dbReference type="EMBL" id="CR555306">
    <property type="protein sequence ID" value="CAI06146.1"/>
    <property type="molecule type" value="Genomic_DNA"/>
</dbReference>
<evidence type="ECO:0000313" key="1">
    <source>
        <dbReference type="EMBL" id="CAI06146.1"/>
    </source>
</evidence>
<name>Q5P963_AROAE</name>
<evidence type="ECO:0000313" key="2">
    <source>
        <dbReference type="Proteomes" id="UP000006552"/>
    </source>
</evidence>
<dbReference type="AlphaFoldDB" id="Q5P963"/>
<organism evidence="1 2">
    <name type="scientific">Aromatoleum aromaticum (strain DSM 19018 / LMG 30748 / EbN1)</name>
    <name type="common">Azoarcus sp. (strain EbN1)</name>
    <dbReference type="NCBI Taxonomy" id="76114"/>
    <lineage>
        <taxon>Bacteria</taxon>
        <taxon>Pseudomonadati</taxon>
        <taxon>Pseudomonadota</taxon>
        <taxon>Betaproteobacteria</taxon>
        <taxon>Rhodocyclales</taxon>
        <taxon>Rhodocyclaceae</taxon>
        <taxon>Aromatoleum</taxon>
    </lineage>
</organism>
<keyword evidence="2" id="KW-1185">Reference proteome</keyword>
<reference evidence="1 2" key="1">
    <citation type="journal article" date="2005" name="Arch. Microbiol.">
        <title>The genome sequence of an anaerobic aromatic-degrading denitrifying bacterium, strain EbN1.</title>
        <authorList>
            <person name="Rabus R."/>
            <person name="Kube M."/>
            <person name="Heider J."/>
            <person name="Beck A."/>
            <person name="Heitmann K."/>
            <person name="Widdel F."/>
            <person name="Reinhardt R."/>
        </authorList>
    </citation>
    <scope>NUCLEOTIDE SEQUENCE [LARGE SCALE GENOMIC DNA]</scope>
    <source>
        <strain evidence="1 2">EbN1</strain>
    </source>
</reference>
<dbReference type="HOGENOM" id="CLU_3394810_0_0_4"/>
<sequence length="31" mass="3568">MLRINETFPKDADHDVPGTNRHRCGTVPCRM</sequence>
<dbReference type="KEGG" id="eba:ebA47"/>
<proteinExistence type="predicted"/>
<dbReference type="STRING" id="76114.ebA47"/>
<accession>Q5P963</accession>
<protein>
    <submittedName>
        <fullName evidence="1">Uncharacterized protein</fullName>
    </submittedName>
</protein>